<evidence type="ECO:0000256" key="1">
    <source>
        <dbReference type="SAM" id="SignalP"/>
    </source>
</evidence>
<dbReference type="Proteomes" id="UP000434172">
    <property type="component" value="Unassembled WGS sequence"/>
</dbReference>
<dbReference type="PANTHER" id="PTHR10374">
    <property type="entry name" value="LACTOYLGLUTATHIONE LYASE GLYOXALASE I"/>
    <property type="match status" value="1"/>
</dbReference>
<feature type="domain" description="VOC" evidence="2">
    <location>
        <begin position="56"/>
        <end position="236"/>
    </location>
</feature>
<dbReference type="EMBL" id="WOWK01000104">
    <property type="protein sequence ID" value="KAF0318818.1"/>
    <property type="molecule type" value="Genomic_DNA"/>
</dbReference>
<gene>
    <name evidence="3" type="ORF">GQ607_013950</name>
</gene>
<accession>A0A8H3ZGZ0</accession>
<dbReference type="PROSITE" id="PS51819">
    <property type="entry name" value="VOC"/>
    <property type="match status" value="1"/>
</dbReference>
<comment type="caution">
    <text evidence="3">The sequence shown here is derived from an EMBL/GenBank/DDBJ whole genome shotgun (WGS) entry which is preliminary data.</text>
</comment>
<proteinExistence type="predicted"/>
<dbReference type="Gene3D" id="3.10.180.10">
    <property type="entry name" value="2,3-Dihydroxybiphenyl 1,2-Dioxygenase, domain 1"/>
    <property type="match status" value="1"/>
</dbReference>
<dbReference type="SUPFAM" id="SSF54593">
    <property type="entry name" value="Glyoxalase/Bleomycin resistance protein/Dihydroxybiphenyl dioxygenase"/>
    <property type="match status" value="1"/>
</dbReference>
<keyword evidence="3" id="KW-0456">Lyase</keyword>
<feature type="chain" id="PRO_5034379781" evidence="1">
    <location>
        <begin position="21"/>
        <end position="242"/>
    </location>
</feature>
<protein>
    <submittedName>
        <fullName evidence="3">Lactoylglutathione lyase</fullName>
    </submittedName>
</protein>
<name>A0A8H3ZGZ0_9PEZI</name>
<reference evidence="3 4" key="1">
    <citation type="submission" date="2019-12" db="EMBL/GenBank/DDBJ databases">
        <title>A genome sequence resource for the geographically widespread anthracnose pathogen Colletotrichum asianum.</title>
        <authorList>
            <person name="Meng Y."/>
        </authorList>
    </citation>
    <scope>NUCLEOTIDE SEQUENCE [LARGE SCALE GENOMIC DNA]</scope>
    <source>
        <strain evidence="3 4">ICMP 18580</strain>
    </source>
</reference>
<sequence length="242" mass="26295">MVRLFTAIIIGSQLLGHVIGHALPQFQARSTNGTIQYPYPELGTDDPADYATTGYFINHLCINVKNLTASVDFYSNVFGLRKIFTLHVTEHYSITYMGHSHGGKNGTGYQTTLELNREKNNAEGLIELIYVDVPVNNIEAGIERPNTFAHIGMVVPDIKAMQSRLDDLPDVNVMKKYGESLPMGGKVSGATGLPAEVLDQLSSAEKKQIEAALAPNTEPLIFVADPDGNLIEIQPQEGAALA</sequence>
<dbReference type="AlphaFoldDB" id="A0A8H3ZGZ0"/>
<evidence type="ECO:0000259" key="2">
    <source>
        <dbReference type="PROSITE" id="PS51819"/>
    </source>
</evidence>
<keyword evidence="1" id="KW-0732">Signal</keyword>
<dbReference type="InterPro" id="IPR004360">
    <property type="entry name" value="Glyas_Fos-R_dOase_dom"/>
</dbReference>
<evidence type="ECO:0000313" key="3">
    <source>
        <dbReference type="EMBL" id="KAF0318818.1"/>
    </source>
</evidence>
<dbReference type="PANTHER" id="PTHR10374:SF19">
    <property type="entry name" value="LYASE (GLO1), PUTATIVE (AFU_ORTHOLOGUE AFUA_2G13550)-RELATED"/>
    <property type="match status" value="1"/>
</dbReference>
<evidence type="ECO:0000313" key="4">
    <source>
        <dbReference type="Proteomes" id="UP000434172"/>
    </source>
</evidence>
<feature type="signal peptide" evidence="1">
    <location>
        <begin position="1"/>
        <end position="20"/>
    </location>
</feature>
<dbReference type="InterPro" id="IPR029068">
    <property type="entry name" value="Glyas_Bleomycin-R_OHBP_Dase"/>
</dbReference>
<dbReference type="OrthoDB" id="16820at2759"/>
<dbReference type="InterPro" id="IPR037523">
    <property type="entry name" value="VOC_core"/>
</dbReference>
<keyword evidence="4" id="KW-1185">Reference proteome</keyword>
<dbReference type="GO" id="GO:0016829">
    <property type="term" value="F:lyase activity"/>
    <property type="evidence" value="ECO:0007669"/>
    <property type="project" value="UniProtKB-KW"/>
</dbReference>
<dbReference type="Pfam" id="PF00903">
    <property type="entry name" value="Glyoxalase"/>
    <property type="match status" value="1"/>
</dbReference>
<organism evidence="3 4">
    <name type="scientific">Colletotrichum asianum</name>
    <dbReference type="NCBI Taxonomy" id="702518"/>
    <lineage>
        <taxon>Eukaryota</taxon>
        <taxon>Fungi</taxon>
        <taxon>Dikarya</taxon>
        <taxon>Ascomycota</taxon>
        <taxon>Pezizomycotina</taxon>
        <taxon>Sordariomycetes</taxon>
        <taxon>Hypocreomycetidae</taxon>
        <taxon>Glomerellales</taxon>
        <taxon>Glomerellaceae</taxon>
        <taxon>Colletotrichum</taxon>
        <taxon>Colletotrichum gloeosporioides species complex</taxon>
    </lineage>
</organism>